<evidence type="ECO:0000259" key="5">
    <source>
        <dbReference type="PROSITE" id="PS50931"/>
    </source>
</evidence>
<proteinExistence type="inferred from homology"/>
<dbReference type="Proteomes" id="UP001158049">
    <property type="component" value="Unassembled WGS sequence"/>
</dbReference>
<comment type="similarity">
    <text evidence="1">Belongs to the LysR transcriptional regulatory family.</text>
</comment>
<dbReference type="SUPFAM" id="SSF46785">
    <property type="entry name" value="Winged helix' DNA-binding domain"/>
    <property type="match status" value="1"/>
</dbReference>
<dbReference type="PRINTS" id="PR00039">
    <property type="entry name" value="HTHLYSR"/>
</dbReference>
<dbReference type="PANTHER" id="PTHR30419">
    <property type="entry name" value="HTH-TYPE TRANSCRIPTIONAL REGULATOR YBHD"/>
    <property type="match status" value="1"/>
</dbReference>
<comment type="caution">
    <text evidence="6">The sequence shown here is derived from an EMBL/GenBank/DDBJ whole genome shotgun (WGS) entry which is preliminary data.</text>
</comment>
<dbReference type="InterPro" id="IPR036388">
    <property type="entry name" value="WH-like_DNA-bd_sf"/>
</dbReference>
<keyword evidence="4" id="KW-0804">Transcription</keyword>
<evidence type="ECO:0000256" key="4">
    <source>
        <dbReference type="ARBA" id="ARBA00023163"/>
    </source>
</evidence>
<dbReference type="SUPFAM" id="SSF53850">
    <property type="entry name" value="Periplasmic binding protein-like II"/>
    <property type="match status" value="1"/>
</dbReference>
<evidence type="ECO:0000256" key="3">
    <source>
        <dbReference type="ARBA" id="ARBA00023125"/>
    </source>
</evidence>
<dbReference type="InterPro" id="IPR050950">
    <property type="entry name" value="HTH-type_LysR_regulators"/>
</dbReference>
<keyword evidence="2" id="KW-0805">Transcription regulation</keyword>
<dbReference type="Pfam" id="PF03466">
    <property type="entry name" value="LysR_substrate"/>
    <property type="match status" value="1"/>
</dbReference>
<dbReference type="GO" id="GO:0003677">
    <property type="term" value="F:DNA binding"/>
    <property type="evidence" value="ECO:0007669"/>
    <property type="project" value="UniProtKB-KW"/>
</dbReference>
<sequence>MNYTLRQLNAFLLVSKLGNFTKAAERMHMTQAGLSVMMRELEAQFGSRLFDRTTRMVSMTAAGEKLLPVAQAAVEQLEKVAAEIGDISKSARQTLRVAATPLVSSSLLPAVFGVFHQRYPDLTLQLFDDDLSRVHALVESGEVDFGLGFFFKAARGIERTLLCSFPLMRVTPLRDGTQQGIQPVGRVPWSALKDEVLIGLPYDNPIQQFVDSHLVKIGRGNEDRLSFRHFDTLIGMVAAGMGSTVIPSFALLACHHHRVATDILVDPEESVGFYRITMRGKAKPELMAEFSDTLVSLLPR</sequence>
<dbReference type="Pfam" id="PF00126">
    <property type="entry name" value="HTH_1"/>
    <property type="match status" value="1"/>
</dbReference>
<gene>
    <name evidence="6" type="ORF">SAMN06295970_10773</name>
</gene>
<dbReference type="PROSITE" id="PS50931">
    <property type="entry name" value="HTH_LYSR"/>
    <property type="match status" value="1"/>
</dbReference>
<dbReference type="Gene3D" id="3.40.190.290">
    <property type="match status" value="1"/>
</dbReference>
<evidence type="ECO:0000313" key="7">
    <source>
        <dbReference type="Proteomes" id="UP001158049"/>
    </source>
</evidence>
<accession>A0ABY1Q725</accession>
<dbReference type="Gene3D" id="1.10.10.10">
    <property type="entry name" value="Winged helix-like DNA-binding domain superfamily/Winged helix DNA-binding domain"/>
    <property type="match status" value="1"/>
</dbReference>
<evidence type="ECO:0000256" key="1">
    <source>
        <dbReference type="ARBA" id="ARBA00009437"/>
    </source>
</evidence>
<dbReference type="InterPro" id="IPR036390">
    <property type="entry name" value="WH_DNA-bd_sf"/>
</dbReference>
<protein>
    <submittedName>
        <fullName evidence="6">DNA-binding transcriptional regulator, LysR family</fullName>
    </submittedName>
</protein>
<reference evidence="6 7" key="1">
    <citation type="submission" date="2017-05" db="EMBL/GenBank/DDBJ databases">
        <authorList>
            <person name="Varghese N."/>
            <person name="Submissions S."/>
        </authorList>
    </citation>
    <scope>NUCLEOTIDE SEQUENCE [LARGE SCALE GENOMIC DNA]</scope>
    <source>
        <strain evidence="6 7">DSM 26001</strain>
    </source>
</reference>
<keyword evidence="7" id="KW-1185">Reference proteome</keyword>
<dbReference type="PANTHER" id="PTHR30419:SF30">
    <property type="entry name" value="LYSR FAMILY TRANSCRIPTIONAL REGULATOR"/>
    <property type="match status" value="1"/>
</dbReference>
<keyword evidence="3 6" id="KW-0238">DNA-binding</keyword>
<feature type="domain" description="HTH lysR-type" evidence="5">
    <location>
        <begin position="1"/>
        <end position="60"/>
    </location>
</feature>
<organism evidence="6 7">
    <name type="scientific">Noviherbaspirillum suwonense</name>
    <dbReference type="NCBI Taxonomy" id="1224511"/>
    <lineage>
        <taxon>Bacteria</taxon>
        <taxon>Pseudomonadati</taxon>
        <taxon>Pseudomonadota</taxon>
        <taxon>Betaproteobacteria</taxon>
        <taxon>Burkholderiales</taxon>
        <taxon>Oxalobacteraceae</taxon>
        <taxon>Noviherbaspirillum</taxon>
    </lineage>
</organism>
<dbReference type="InterPro" id="IPR000847">
    <property type="entry name" value="LysR_HTH_N"/>
</dbReference>
<evidence type="ECO:0000313" key="6">
    <source>
        <dbReference type="EMBL" id="SMP60960.1"/>
    </source>
</evidence>
<dbReference type="EMBL" id="FXUL01000007">
    <property type="protein sequence ID" value="SMP60960.1"/>
    <property type="molecule type" value="Genomic_DNA"/>
</dbReference>
<dbReference type="RefSeq" id="WP_283442399.1">
    <property type="nucleotide sequence ID" value="NZ_FXUL01000007.1"/>
</dbReference>
<dbReference type="InterPro" id="IPR005119">
    <property type="entry name" value="LysR_subst-bd"/>
</dbReference>
<name>A0ABY1Q725_9BURK</name>
<evidence type="ECO:0000256" key="2">
    <source>
        <dbReference type="ARBA" id="ARBA00023015"/>
    </source>
</evidence>